<keyword evidence="6" id="KW-0961">Cell wall biogenesis/degradation</keyword>
<name>A0ABR6ZQU9_9BURK</name>
<keyword evidence="2 8" id="KW-0732">Signal</keyword>
<dbReference type="GO" id="GO:0016787">
    <property type="term" value="F:hydrolase activity"/>
    <property type="evidence" value="ECO:0007669"/>
    <property type="project" value="UniProtKB-KW"/>
</dbReference>
<evidence type="ECO:0000313" key="10">
    <source>
        <dbReference type="EMBL" id="MBC3918251.1"/>
    </source>
</evidence>
<keyword evidence="11" id="KW-1185">Reference proteome</keyword>
<evidence type="ECO:0000256" key="6">
    <source>
        <dbReference type="ARBA" id="ARBA00023316"/>
    </source>
</evidence>
<evidence type="ECO:0000256" key="2">
    <source>
        <dbReference type="ARBA" id="ARBA00022729"/>
    </source>
</evidence>
<feature type="chain" id="PRO_5045401098" evidence="8">
    <location>
        <begin position="19"/>
        <end position="278"/>
    </location>
</feature>
<dbReference type="EMBL" id="JACOGF010000005">
    <property type="protein sequence ID" value="MBC3918251.1"/>
    <property type="molecule type" value="Genomic_DNA"/>
</dbReference>
<reference evidence="10 11" key="1">
    <citation type="submission" date="2020-08" db="EMBL/GenBank/DDBJ databases">
        <title>Novel species isolated from subtropical streams in China.</title>
        <authorList>
            <person name="Lu H."/>
        </authorList>
    </citation>
    <scope>NUCLEOTIDE SEQUENCE [LARGE SCALE GENOMIC DNA]</scope>
    <source>
        <strain evidence="10 11">CY18W</strain>
    </source>
</reference>
<dbReference type="Proteomes" id="UP000650424">
    <property type="component" value="Unassembled WGS sequence"/>
</dbReference>
<dbReference type="PRINTS" id="PR00725">
    <property type="entry name" value="DADACBPTASE1"/>
</dbReference>
<keyword evidence="4" id="KW-0133">Cell shape</keyword>
<dbReference type="Gene3D" id="3.40.710.10">
    <property type="entry name" value="DD-peptidase/beta-lactamase superfamily"/>
    <property type="match status" value="1"/>
</dbReference>
<dbReference type="PANTHER" id="PTHR21581:SF26">
    <property type="entry name" value="D-ALANYL-D-ALANINE ENDOPEPTIDASE"/>
    <property type="match status" value="1"/>
</dbReference>
<evidence type="ECO:0000256" key="4">
    <source>
        <dbReference type="ARBA" id="ARBA00022960"/>
    </source>
</evidence>
<evidence type="ECO:0000256" key="1">
    <source>
        <dbReference type="ARBA" id="ARBA00007164"/>
    </source>
</evidence>
<dbReference type="Pfam" id="PF00768">
    <property type="entry name" value="Peptidase_S11"/>
    <property type="match status" value="1"/>
</dbReference>
<comment type="similarity">
    <text evidence="1 7">Belongs to the peptidase S11 family.</text>
</comment>
<gene>
    <name evidence="10" type="ORF">H8L32_12240</name>
</gene>
<comment type="caution">
    <text evidence="10">The sequence shown here is derived from an EMBL/GenBank/DDBJ whole genome shotgun (WGS) entry which is preliminary data.</text>
</comment>
<accession>A0ABR6ZQU9</accession>
<evidence type="ECO:0000256" key="3">
    <source>
        <dbReference type="ARBA" id="ARBA00022801"/>
    </source>
</evidence>
<evidence type="ECO:0000259" key="9">
    <source>
        <dbReference type="Pfam" id="PF00768"/>
    </source>
</evidence>
<feature type="signal peptide" evidence="8">
    <location>
        <begin position="1"/>
        <end position="18"/>
    </location>
</feature>
<organism evidence="10 11">
    <name type="scientific">Undibacterium hunanense</name>
    <dbReference type="NCBI Taxonomy" id="2762292"/>
    <lineage>
        <taxon>Bacteria</taxon>
        <taxon>Pseudomonadati</taxon>
        <taxon>Pseudomonadota</taxon>
        <taxon>Betaproteobacteria</taxon>
        <taxon>Burkholderiales</taxon>
        <taxon>Oxalobacteraceae</taxon>
        <taxon>Undibacterium</taxon>
    </lineage>
</organism>
<evidence type="ECO:0000313" key="11">
    <source>
        <dbReference type="Proteomes" id="UP000650424"/>
    </source>
</evidence>
<sequence length="278" mass="30258">MLMRKLVVILLFYSSSLAAMQLNSQNAIVVDDRNGKVLLEKNATTVVPIASLTKLMTAMVVLDTKPNMDEKIDITADDVDQLKHSSSHVPVGSSISRRDALQLALMSSDNRAAASLARTYPGGNNAFIVAVKSKLIALGMPNTVIKEATGLSPENTSTAADLVKMAQAAARYPEIADITTDSEDSISLKDGRTREFHNTNRLVGKKGWEVLLSKTGFTNEAGNCLIMRVKLAGKMATLVLLNARASSARLMDALKIGKLLGYKEEVKPRSSRHRRHRR</sequence>
<dbReference type="PANTHER" id="PTHR21581">
    <property type="entry name" value="D-ALANYL-D-ALANINE CARBOXYPEPTIDASE"/>
    <property type="match status" value="1"/>
</dbReference>
<evidence type="ECO:0000256" key="5">
    <source>
        <dbReference type="ARBA" id="ARBA00022984"/>
    </source>
</evidence>
<dbReference type="InterPro" id="IPR018044">
    <property type="entry name" value="Peptidase_S11"/>
</dbReference>
<dbReference type="InterPro" id="IPR012338">
    <property type="entry name" value="Beta-lactam/transpept-like"/>
</dbReference>
<proteinExistence type="inferred from homology"/>
<evidence type="ECO:0000256" key="8">
    <source>
        <dbReference type="SAM" id="SignalP"/>
    </source>
</evidence>
<feature type="domain" description="Peptidase S11 D-alanyl-D-alanine carboxypeptidase A N-terminal" evidence="9">
    <location>
        <begin position="18"/>
        <end position="244"/>
    </location>
</feature>
<dbReference type="InterPro" id="IPR001967">
    <property type="entry name" value="Peptidase_S11_N"/>
</dbReference>
<protein>
    <submittedName>
        <fullName evidence="10">Serine hydrolase</fullName>
    </submittedName>
</protein>
<dbReference type="SUPFAM" id="SSF56601">
    <property type="entry name" value="beta-lactamase/transpeptidase-like"/>
    <property type="match status" value="1"/>
</dbReference>
<keyword evidence="3 10" id="KW-0378">Hydrolase</keyword>
<evidence type="ECO:0000256" key="7">
    <source>
        <dbReference type="RuleBase" id="RU004016"/>
    </source>
</evidence>
<keyword evidence="5" id="KW-0573">Peptidoglycan synthesis</keyword>